<evidence type="ECO:0000313" key="2">
    <source>
        <dbReference type="Proteomes" id="UP000828420"/>
    </source>
</evidence>
<reference evidence="1 2" key="1">
    <citation type="submission" date="2021-04" db="EMBL/GenBank/DDBJ databases">
        <title>The Hidden Diversity of Double-Stranded DNA Phages in the Symbiotic Bacterium Rhizobium.</title>
        <authorList>
            <person name="Santamaria R.I."/>
            <person name="Bustos P."/>
            <person name="Cauwenberghe J.V."/>
            <person name="Gonzalez V."/>
        </authorList>
    </citation>
    <scope>NUCLEOTIDE SEQUENCE [LARGE SCALE GENOMIC DNA]</scope>
</reference>
<dbReference type="KEGG" id="vg:77934272"/>
<proteinExistence type="predicted"/>
<keyword evidence="2" id="KW-1185">Reference proteome</keyword>
<accession>A0AAE7VM74</accession>
<dbReference type="GeneID" id="77934272"/>
<dbReference type="Proteomes" id="UP000828420">
    <property type="component" value="Segment"/>
</dbReference>
<sequence>MTIDEMKATERWLDLRRRLAIKYLDSVQVIVTGLEAGQQMDLTTFESLKDITAFCDKVLLSAKDTN</sequence>
<dbReference type="EMBL" id="MW980066">
    <property type="protein sequence ID" value="QXV74325.1"/>
    <property type="molecule type" value="Genomic_DNA"/>
</dbReference>
<protein>
    <submittedName>
        <fullName evidence="1">Uncharacterized protein</fullName>
    </submittedName>
</protein>
<name>A0AAE7VM74_9CAUD</name>
<organism evidence="1 2">
    <name type="scientific">Rhizobium phage RHEph16</name>
    <dbReference type="NCBI Taxonomy" id="2836132"/>
    <lineage>
        <taxon>Viruses</taxon>
        <taxon>Duplodnaviria</taxon>
        <taxon>Heunggongvirae</taxon>
        <taxon>Uroviricota</taxon>
        <taxon>Caudoviricetes</taxon>
        <taxon>Schitoviridae</taxon>
        <taxon>Demetervirinae</taxon>
        <taxon>Acanvirus</taxon>
        <taxon>Acanvirus Rheph16</taxon>
    </lineage>
</organism>
<dbReference type="RefSeq" id="YP_010658326.1">
    <property type="nucleotide sequence ID" value="NC_070856.1"/>
</dbReference>
<evidence type="ECO:0000313" key="1">
    <source>
        <dbReference type="EMBL" id="QXV74325.1"/>
    </source>
</evidence>